<keyword evidence="2" id="KW-0472">Membrane</keyword>
<feature type="transmembrane region" description="Helical" evidence="2">
    <location>
        <begin position="1031"/>
        <end position="1052"/>
    </location>
</feature>
<dbReference type="GO" id="GO:0005886">
    <property type="term" value="C:plasma membrane"/>
    <property type="evidence" value="ECO:0007669"/>
    <property type="project" value="TreeGrafter"/>
</dbReference>
<dbReference type="PANTHER" id="PTHR13018">
    <property type="entry name" value="PROBABLE MEMBRANE PROTEIN DUF221-RELATED"/>
    <property type="match status" value="1"/>
</dbReference>
<feature type="compositionally biased region" description="Basic and acidic residues" evidence="1">
    <location>
        <begin position="1246"/>
        <end position="1282"/>
    </location>
</feature>
<feature type="transmembrane region" description="Helical" evidence="2">
    <location>
        <begin position="884"/>
        <end position="910"/>
    </location>
</feature>
<name>A0A1A6AD45_9TREE</name>
<feature type="transmembrane region" description="Helical" evidence="2">
    <location>
        <begin position="188"/>
        <end position="214"/>
    </location>
</feature>
<feature type="region of interest" description="Disordered" evidence="1">
    <location>
        <begin position="566"/>
        <end position="667"/>
    </location>
</feature>
<feature type="region of interest" description="Disordered" evidence="1">
    <location>
        <begin position="499"/>
        <end position="520"/>
    </location>
</feature>
<dbReference type="GO" id="GO:0005227">
    <property type="term" value="F:calcium-activated cation channel activity"/>
    <property type="evidence" value="ECO:0007669"/>
    <property type="project" value="InterPro"/>
</dbReference>
<proteinExistence type="predicted"/>
<reference evidence="4" key="2">
    <citation type="submission" date="2013-07" db="EMBL/GenBank/DDBJ databases">
        <authorList>
            <consortium name="The Broad Institute Genome Sequencing Platform"/>
            <person name="Cuomo C."/>
            <person name="Litvintseva A."/>
            <person name="Chen Y."/>
            <person name="Heitman J."/>
            <person name="Sun S."/>
            <person name="Springer D."/>
            <person name="Dromer F."/>
            <person name="Young S.K."/>
            <person name="Zeng Q."/>
            <person name="Gargeya S."/>
            <person name="Fitzgerald M."/>
            <person name="Abouelleil A."/>
            <person name="Alvarado L."/>
            <person name="Berlin A.M."/>
            <person name="Chapman S.B."/>
            <person name="Dewar J."/>
            <person name="Goldberg J."/>
            <person name="Griggs A."/>
            <person name="Gujja S."/>
            <person name="Hansen M."/>
            <person name="Howarth C."/>
            <person name="Imamovic A."/>
            <person name="Larimer J."/>
            <person name="McCowan C."/>
            <person name="Murphy C."/>
            <person name="Pearson M."/>
            <person name="Priest M."/>
            <person name="Roberts A."/>
            <person name="Saif S."/>
            <person name="Shea T."/>
            <person name="Sykes S."/>
            <person name="Wortman J."/>
            <person name="Nusbaum C."/>
            <person name="Birren B."/>
        </authorList>
    </citation>
    <scope>NUCLEOTIDE SEQUENCE</scope>
    <source>
        <strain evidence="4">CBS 10117</strain>
    </source>
</reference>
<dbReference type="VEuPathDB" id="FungiDB:I303_02197"/>
<feature type="compositionally biased region" description="Low complexity" evidence="1">
    <location>
        <begin position="9"/>
        <end position="22"/>
    </location>
</feature>
<gene>
    <name evidence="3" type="ORF">I303_02197</name>
    <name evidence="4" type="ORF">I303_101667</name>
</gene>
<evidence type="ECO:0000313" key="5">
    <source>
        <dbReference type="Proteomes" id="UP000078595"/>
    </source>
</evidence>
<evidence type="ECO:0000313" key="4">
    <source>
        <dbReference type="EMBL" id="WWC59119.1"/>
    </source>
</evidence>
<feature type="transmembrane region" description="Helical" evidence="2">
    <location>
        <begin position="358"/>
        <end position="378"/>
    </location>
</feature>
<evidence type="ECO:0000256" key="2">
    <source>
        <dbReference type="SAM" id="Phobius"/>
    </source>
</evidence>
<feature type="transmembrane region" description="Helical" evidence="2">
    <location>
        <begin position="270"/>
        <end position="289"/>
    </location>
</feature>
<feature type="transmembrane region" description="Helical" evidence="2">
    <location>
        <begin position="960"/>
        <end position="979"/>
    </location>
</feature>
<dbReference type="RefSeq" id="XP_018265823.1">
    <property type="nucleotide sequence ID" value="XM_018405542.1"/>
</dbReference>
<protein>
    <recommendedName>
        <fullName evidence="6">CSC1/OSCA1-like 7TM region domain-containing protein</fullName>
    </recommendedName>
</protein>
<feature type="transmembrane region" description="Helical" evidence="2">
    <location>
        <begin position="846"/>
        <end position="864"/>
    </location>
</feature>
<dbReference type="KEGG" id="kdj:28965896"/>
<dbReference type="PANTHER" id="PTHR13018:SF5">
    <property type="entry name" value="RE44586P"/>
    <property type="match status" value="1"/>
</dbReference>
<dbReference type="InterPro" id="IPR045122">
    <property type="entry name" value="Csc1-like"/>
</dbReference>
<keyword evidence="5" id="KW-1185">Reference proteome</keyword>
<dbReference type="EMBL" id="CP144531">
    <property type="protein sequence ID" value="WWC59119.1"/>
    <property type="molecule type" value="Genomic_DNA"/>
</dbReference>
<feature type="compositionally biased region" description="Basic and acidic residues" evidence="1">
    <location>
        <begin position="1062"/>
        <end position="1071"/>
    </location>
</feature>
<evidence type="ECO:0000256" key="1">
    <source>
        <dbReference type="SAM" id="MobiDB-lite"/>
    </source>
</evidence>
<dbReference type="GeneID" id="28965896"/>
<dbReference type="Proteomes" id="UP000078595">
    <property type="component" value="Chromosome 2"/>
</dbReference>
<dbReference type="OrthoDB" id="2591106at2759"/>
<feature type="transmembrane region" description="Helical" evidence="2">
    <location>
        <begin position="806"/>
        <end position="826"/>
    </location>
</feature>
<reference evidence="3" key="1">
    <citation type="submission" date="2013-07" db="EMBL/GenBank/DDBJ databases">
        <title>The Genome Sequence of Cryptococcus dejecticola CBS10117.</title>
        <authorList>
            <consortium name="The Broad Institute Genome Sequencing Platform"/>
            <person name="Cuomo C."/>
            <person name="Litvintseva A."/>
            <person name="Chen Y."/>
            <person name="Heitman J."/>
            <person name="Sun S."/>
            <person name="Springer D."/>
            <person name="Dromer F."/>
            <person name="Young S.K."/>
            <person name="Zeng Q."/>
            <person name="Gargeya S."/>
            <person name="Fitzgerald M."/>
            <person name="Abouelleil A."/>
            <person name="Alvarado L."/>
            <person name="Berlin A.M."/>
            <person name="Chapman S.B."/>
            <person name="Dewar J."/>
            <person name="Goldberg J."/>
            <person name="Griggs A."/>
            <person name="Gujja S."/>
            <person name="Hansen M."/>
            <person name="Howarth C."/>
            <person name="Imamovic A."/>
            <person name="Larimer J."/>
            <person name="McCowan C."/>
            <person name="Murphy C."/>
            <person name="Pearson M."/>
            <person name="Priest M."/>
            <person name="Roberts A."/>
            <person name="Saif S."/>
            <person name="Shea T."/>
            <person name="Sykes S."/>
            <person name="Wortman J."/>
            <person name="Nusbaum C."/>
            <person name="Birren B."/>
        </authorList>
    </citation>
    <scope>NUCLEOTIDE SEQUENCE [LARGE SCALE GENOMIC DNA]</scope>
    <source>
        <strain evidence="3">CBS 10117</strain>
    </source>
</reference>
<dbReference type="EMBL" id="KI894028">
    <property type="protein sequence ID" value="OBR87981.1"/>
    <property type="molecule type" value="Genomic_DNA"/>
</dbReference>
<feature type="region of interest" description="Disordered" evidence="1">
    <location>
        <begin position="1238"/>
        <end position="1291"/>
    </location>
</feature>
<reference evidence="4" key="3">
    <citation type="submission" date="2024-02" db="EMBL/GenBank/DDBJ databases">
        <title>Comparative genomics of Cryptococcus and Kwoniella reveals pathogenesis evolution and contrasting modes of karyotype evolution via chromosome fusion or intercentromeric recombination.</title>
        <authorList>
            <person name="Coelho M.A."/>
            <person name="David-Palma M."/>
            <person name="Shea T."/>
            <person name="Bowers K."/>
            <person name="McGinley-Smith S."/>
            <person name="Mohammad A.W."/>
            <person name="Gnirke A."/>
            <person name="Yurkov A.M."/>
            <person name="Nowrousian M."/>
            <person name="Sun S."/>
            <person name="Cuomo C.A."/>
            <person name="Heitman J."/>
        </authorList>
    </citation>
    <scope>NUCLEOTIDE SEQUENCE</scope>
    <source>
        <strain evidence="4">CBS 10117</strain>
    </source>
</reference>
<organism evidence="3">
    <name type="scientific">Kwoniella dejecticola CBS 10117</name>
    <dbReference type="NCBI Taxonomy" id="1296121"/>
    <lineage>
        <taxon>Eukaryota</taxon>
        <taxon>Fungi</taxon>
        <taxon>Dikarya</taxon>
        <taxon>Basidiomycota</taxon>
        <taxon>Agaricomycotina</taxon>
        <taxon>Tremellomycetes</taxon>
        <taxon>Tremellales</taxon>
        <taxon>Cryptococcaceae</taxon>
        <taxon>Kwoniella</taxon>
    </lineage>
</organism>
<feature type="region of interest" description="Disordered" evidence="1">
    <location>
        <begin position="1062"/>
        <end position="1108"/>
    </location>
</feature>
<evidence type="ECO:0008006" key="6">
    <source>
        <dbReference type="Google" id="ProtNLM"/>
    </source>
</evidence>
<keyword evidence="2" id="KW-1133">Transmembrane helix</keyword>
<keyword evidence="2" id="KW-0812">Transmembrane</keyword>
<feature type="compositionally biased region" description="Basic and acidic residues" evidence="1">
    <location>
        <begin position="609"/>
        <end position="625"/>
    </location>
</feature>
<accession>A0A1A6AD45</accession>
<feature type="compositionally biased region" description="Polar residues" evidence="1">
    <location>
        <begin position="499"/>
        <end position="512"/>
    </location>
</feature>
<feature type="transmembrane region" description="Helical" evidence="2">
    <location>
        <begin position="931"/>
        <end position="954"/>
    </location>
</feature>
<evidence type="ECO:0000313" key="3">
    <source>
        <dbReference type="EMBL" id="OBR87981.1"/>
    </source>
</evidence>
<feature type="region of interest" description="Disordered" evidence="1">
    <location>
        <begin position="1"/>
        <end position="25"/>
    </location>
</feature>
<feature type="transmembrane region" description="Helical" evidence="2">
    <location>
        <begin position="757"/>
        <end position="786"/>
    </location>
</feature>
<sequence length="1291" mass="141835">MTSTSIHDPIITAPPSTPSSPLDHLHRHHHDKRHFYLCGDETLSWEQEWYTASFFTSARASYDRAASSGPVQPPMGVYQSVPACAAILSSQSLDASSSGVSSISNSSLSLTGGQVVTTNSASTFTSNGRTFTSTSPITTTIPLLTSSSTATDATATLSGPIPSSTVTAPASVVTESSSINSCAGDWDWQAWGVVAGLGSGVIFGGLLWILWAVLRRKLPGIYSPRTWAVPPESRPTKWTILIFLLPFLHPPQASTEGASSLTVLFAGLKLAGLISLLAIAAILPLLLAGTPCLSETSPLNFQGGRLGTLTDLSLLRLLNALDPSPDSSATSDTLLRMFAARSLSSTISPAITNARVRLIVILVILAVLGCGGGLFVIARTYAGLVRQKNDLDKKVCRKMDMVYIRSMDAPGWKNRSEEGVRKLLKEYMGQMKVDDQEKEIDFVGVFAIPDTTDLKAKVEEREKVLMALEVAEAKYLSSFNLTHTPSNGGVLEPVGWNITEPQTQSSHNSSPIRPTPPDDFLAPKRFYKIPTASHPESHERLNVPLSLHLQQDGGEPSDSRFREINRDSAMYGGRFDVGQRIKMDPSGQWVPDPSPKSEEPSPLGITPESTHEGALDDGEVQRIGEARSSASPSGIPMIEEPISPSERPRMPTRSSHRVSVAKEREGASSQSPLAIHYAAIRESRARFKELNNEIDILQKQNFAEIATDKADIIGWVVVGKGVRWLPHAELIEGYTREDILWGNAVHLRNEAKFWLKVTLLGVMLGVVMIPFLGLTVGTAPGFAHYLGLLKPFAESDGFGSGLVEGLIPAVMLGLVILIIVHFTEVFSRDVRCVSRSRQKSLAHKAVSYLLLFVIVSWTLLVNSLEFAVQGFATNVQEARVVGDGAIFSTWFVFVLLLNLAFILPALYLLQVPSLFRYYKNRKKAITPRQKYRLLSPPSYSPAVGMMPCLLTVFYASTLLFIFPLLAIPILLLLYLSFVANRYMVEHVFVDTSSGYPGILLSLWTVRRFGWTLAIQPALYGLILMSRNEWTLGGIGVGVSVITLMLSEGLTVLRYHDKRRRDLDGGTRKALDDLSNSMRNPKSTSRNLGGSNSVADVNGNENENEQIRRSRQSDLSLLNRVQALLPGYSRLPIDCPIPLAIDKIDDMVYTERASYLKPEFRNRYHDHDQDENISGMENGYRYRYQYFTENANYTKGLIYPPEMVVPTPVIWLPRDEGGLGENEVVELGRYHRLIAIVDPPLPLPDTENGHNPRKLDGKREGKGKGKGKGKEKEVGRPSGRDEAEVSSPLLNR</sequence>
<feature type="compositionally biased region" description="Polar residues" evidence="1">
    <location>
        <begin position="1073"/>
        <end position="1100"/>
    </location>
</feature>
<dbReference type="STRING" id="1296121.A0A1A6AD45"/>